<keyword evidence="2" id="KW-0732">Signal</keyword>
<dbReference type="SUPFAM" id="SSF88713">
    <property type="entry name" value="Glycoside hydrolase/deacetylase"/>
    <property type="match status" value="1"/>
</dbReference>
<dbReference type="CDD" id="cd10918">
    <property type="entry name" value="CE4_NodB_like_5s_6s"/>
    <property type="match status" value="1"/>
</dbReference>
<dbReference type="Gene3D" id="3.20.20.370">
    <property type="entry name" value="Glycoside hydrolase/deacetylase"/>
    <property type="match status" value="1"/>
</dbReference>
<dbReference type="GO" id="GO:0005975">
    <property type="term" value="P:carbohydrate metabolic process"/>
    <property type="evidence" value="ECO:0007669"/>
    <property type="project" value="InterPro"/>
</dbReference>
<evidence type="ECO:0000313" key="4">
    <source>
        <dbReference type="EMBL" id="EMS79515.1"/>
    </source>
</evidence>
<dbReference type="InterPro" id="IPR002509">
    <property type="entry name" value="NODB_dom"/>
</dbReference>
<organism evidence="4 5">
    <name type="scientific">Desulfotignum phosphitoxidans DSM 13687</name>
    <dbReference type="NCBI Taxonomy" id="1286635"/>
    <lineage>
        <taxon>Bacteria</taxon>
        <taxon>Pseudomonadati</taxon>
        <taxon>Thermodesulfobacteriota</taxon>
        <taxon>Desulfobacteria</taxon>
        <taxon>Desulfobacterales</taxon>
        <taxon>Desulfobacteraceae</taxon>
        <taxon>Desulfotignum</taxon>
    </lineage>
</organism>
<evidence type="ECO:0000313" key="5">
    <source>
        <dbReference type="Proteomes" id="UP000014216"/>
    </source>
</evidence>
<dbReference type="PANTHER" id="PTHR34216">
    <property type="match status" value="1"/>
</dbReference>
<keyword evidence="5" id="KW-1185">Reference proteome</keyword>
<dbReference type="InterPro" id="IPR051398">
    <property type="entry name" value="Polysacch_Deacetylase"/>
</dbReference>
<dbReference type="GO" id="GO:0016810">
    <property type="term" value="F:hydrolase activity, acting on carbon-nitrogen (but not peptide) bonds"/>
    <property type="evidence" value="ECO:0007669"/>
    <property type="project" value="InterPro"/>
</dbReference>
<accession>S0FXQ3</accession>
<reference evidence="4 5" key="1">
    <citation type="journal article" date="2013" name="Genome Announc.">
        <title>Draft Genome Sequence of Desulfotignum phosphitoxidans DSM 13687 Strain FiPS-3.</title>
        <authorList>
            <person name="Poehlein A."/>
            <person name="Daniel R."/>
            <person name="Simeonova D.D."/>
        </authorList>
    </citation>
    <scope>NUCLEOTIDE SEQUENCE [LARGE SCALE GENOMIC DNA]</scope>
    <source>
        <strain evidence="4 5">DSM 13687</strain>
    </source>
</reference>
<dbReference type="Pfam" id="PF01522">
    <property type="entry name" value="Polysacc_deac_1"/>
    <property type="match status" value="1"/>
</dbReference>
<proteinExistence type="predicted"/>
<dbReference type="PANTHER" id="PTHR34216:SF3">
    <property type="entry name" value="POLY-BETA-1,6-N-ACETYL-D-GLUCOSAMINE N-DEACETYLASE"/>
    <property type="match status" value="1"/>
</dbReference>
<dbReference type="Proteomes" id="UP000014216">
    <property type="component" value="Unassembled WGS sequence"/>
</dbReference>
<dbReference type="EMBL" id="APJX01000004">
    <property type="protein sequence ID" value="EMS79515.1"/>
    <property type="molecule type" value="Genomic_DNA"/>
</dbReference>
<sequence>MCSNPGGSGCSGVNKGLEQALAFLFRSGPCTGIVVGNHTQNRDQIRQEIEVLGRFFEFIHHDQLADRMKKKGRRPFCLLTFDDGKKINALETAPQLAELGVPAVFYLVTDAVTTGRALWFDLRNVLLRAPLTDEEKQKIAQLKTLSMDRVGALLDALAKKYQAAPDMSDPCVAPMSWDDAAVLHEKGFTIGAHTCSHPVLTRETRESACREIRDSIAQVSERIGTRCASFAFPNGSYTDDLASYAQGCGVSSVMTTDPVWARPETELWRLPRIDIYTRYTPWKTLVKVAAAKPGYVLKNPNGTGRAYVTGRKTGFSQSRRPDSG</sequence>
<comment type="caution">
    <text evidence="4">The sequence shown here is derived from an EMBL/GenBank/DDBJ whole genome shotgun (WGS) entry which is preliminary data.</text>
</comment>
<dbReference type="AlphaFoldDB" id="S0FXQ3"/>
<name>S0FXQ3_9BACT</name>
<evidence type="ECO:0000256" key="1">
    <source>
        <dbReference type="ARBA" id="ARBA00004613"/>
    </source>
</evidence>
<evidence type="ECO:0000256" key="2">
    <source>
        <dbReference type="ARBA" id="ARBA00022729"/>
    </source>
</evidence>
<dbReference type="GO" id="GO:0005576">
    <property type="term" value="C:extracellular region"/>
    <property type="evidence" value="ECO:0007669"/>
    <property type="project" value="UniProtKB-SubCell"/>
</dbReference>
<comment type="subcellular location">
    <subcellularLocation>
        <location evidence="1">Secreted</location>
    </subcellularLocation>
</comment>
<protein>
    <submittedName>
        <fullName evidence="4">Polysaccharide deacetylase family protein</fullName>
    </submittedName>
</protein>
<feature type="domain" description="NodB homology" evidence="3">
    <location>
        <begin position="70"/>
        <end position="251"/>
    </location>
</feature>
<gene>
    <name evidence="4" type="ORF">Dpo_4c00620</name>
</gene>
<evidence type="ECO:0000259" key="3">
    <source>
        <dbReference type="Pfam" id="PF01522"/>
    </source>
</evidence>
<dbReference type="InterPro" id="IPR011330">
    <property type="entry name" value="Glyco_hydro/deAcase_b/a-brl"/>
</dbReference>